<keyword evidence="5" id="KW-1185">Reference proteome</keyword>
<comment type="caution">
    <text evidence="4">The sequence shown here is derived from an EMBL/GenBank/DDBJ whole genome shotgun (WGS) entry which is preliminary data.</text>
</comment>
<protein>
    <submittedName>
        <fullName evidence="4">SDR family NAD(P)-dependent oxidoreductase</fullName>
    </submittedName>
</protein>
<dbReference type="InterPro" id="IPR002347">
    <property type="entry name" value="SDR_fam"/>
</dbReference>
<dbReference type="PANTHER" id="PTHR24320">
    <property type="entry name" value="RETINOL DEHYDROGENASE"/>
    <property type="match status" value="1"/>
</dbReference>
<gene>
    <name evidence="4" type="ORF">PAF17_00885</name>
</gene>
<dbReference type="InterPro" id="IPR020904">
    <property type="entry name" value="Sc_DH/Rdtase_CS"/>
</dbReference>
<keyword evidence="2" id="KW-0560">Oxidoreductase</keyword>
<proteinExistence type="inferred from homology"/>
<dbReference type="EMBL" id="JAQBIE010000001">
    <property type="protein sequence ID" value="MDB6176060.1"/>
    <property type="molecule type" value="Genomic_DNA"/>
</dbReference>
<dbReference type="SUPFAM" id="SSF51735">
    <property type="entry name" value="NAD(P)-binding Rossmann-fold domains"/>
    <property type="match status" value="1"/>
</dbReference>
<evidence type="ECO:0000256" key="3">
    <source>
        <dbReference type="RuleBase" id="RU000363"/>
    </source>
</evidence>
<dbReference type="Proteomes" id="UP001165641">
    <property type="component" value="Unassembled WGS sequence"/>
</dbReference>
<evidence type="ECO:0000313" key="5">
    <source>
        <dbReference type="Proteomes" id="UP001165641"/>
    </source>
</evidence>
<dbReference type="PRINTS" id="PR00081">
    <property type="entry name" value="GDHRDH"/>
</dbReference>
<dbReference type="PANTHER" id="PTHR24320:SF148">
    <property type="entry name" value="NAD(P)-BINDING ROSSMANN-FOLD SUPERFAMILY PROTEIN"/>
    <property type="match status" value="1"/>
</dbReference>
<organism evidence="4 5">
    <name type="scientific">Paracoccus onchidii</name>
    <dbReference type="NCBI Taxonomy" id="3017813"/>
    <lineage>
        <taxon>Bacteria</taxon>
        <taxon>Pseudomonadati</taxon>
        <taxon>Pseudomonadota</taxon>
        <taxon>Alphaproteobacteria</taxon>
        <taxon>Rhodobacterales</taxon>
        <taxon>Paracoccaceae</taxon>
        <taxon>Paracoccus</taxon>
    </lineage>
</organism>
<dbReference type="PRINTS" id="PR00080">
    <property type="entry name" value="SDRFAMILY"/>
</dbReference>
<dbReference type="Pfam" id="PF00106">
    <property type="entry name" value="adh_short"/>
    <property type="match status" value="1"/>
</dbReference>
<evidence type="ECO:0000256" key="2">
    <source>
        <dbReference type="ARBA" id="ARBA00023002"/>
    </source>
</evidence>
<accession>A0ABT4Z9Y3</accession>
<dbReference type="Gene3D" id="3.40.50.720">
    <property type="entry name" value="NAD(P)-binding Rossmann-like Domain"/>
    <property type="match status" value="1"/>
</dbReference>
<evidence type="ECO:0000313" key="4">
    <source>
        <dbReference type="EMBL" id="MDB6176060.1"/>
    </source>
</evidence>
<comment type="similarity">
    <text evidence="1 3">Belongs to the short-chain dehydrogenases/reductases (SDR) family.</text>
</comment>
<sequence>MAKTILITGATDGVGLQTARTLAKDGHTLLLHGRSQAKLAAAAAEIGGITESYLADLSSMDGVKTLADAVLARHKRLDVIINNAGVYKIPDPIGPDGLDLRFVINTFAPYLLTKLLLPIVPPEGRIVNLSSAAQAPIDTEAMAGKHVIDDYPAYAQSKLALTIWTRELARNHPNGPAMIAVNPGSLLASKMVKEGFGVAGSDLQIGADILAALSTDPEFANASGLYFDNDAGRFNQPHAAALDETHSRKVMHTIEQTVARLTEKA</sequence>
<evidence type="ECO:0000256" key="1">
    <source>
        <dbReference type="ARBA" id="ARBA00006484"/>
    </source>
</evidence>
<reference evidence="4" key="1">
    <citation type="submission" date="2022-12" db="EMBL/GenBank/DDBJ databases">
        <title>Paracoccus onchidii sp. nov., isolated from a marine invertebrate from the South China Sea.</title>
        <authorList>
            <person name="Xu S."/>
            <person name="Liu Z."/>
            <person name="Xu Y."/>
        </authorList>
    </citation>
    <scope>NUCLEOTIDE SEQUENCE</scope>
    <source>
        <strain evidence="4">Z330</strain>
    </source>
</reference>
<dbReference type="PROSITE" id="PS00061">
    <property type="entry name" value="ADH_SHORT"/>
    <property type="match status" value="1"/>
</dbReference>
<dbReference type="RefSeq" id="WP_271887190.1">
    <property type="nucleotide sequence ID" value="NZ_JAQBIE010000001.1"/>
</dbReference>
<dbReference type="InterPro" id="IPR036291">
    <property type="entry name" value="NAD(P)-bd_dom_sf"/>
</dbReference>
<name>A0ABT4Z9Y3_9RHOB</name>